<evidence type="ECO:0000313" key="2">
    <source>
        <dbReference type="EMBL" id="MPC15734.1"/>
    </source>
</evidence>
<keyword evidence="3" id="KW-1185">Reference proteome</keyword>
<accession>A0A5B7D479</accession>
<dbReference type="EMBL" id="VSRR010000451">
    <property type="protein sequence ID" value="MPC15734.1"/>
    <property type="molecule type" value="Genomic_DNA"/>
</dbReference>
<comment type="caution">
    <text evidence="2">The sequence shown here is derived from an EMBL/GenBank/DDBJ whole genome shotgun (WGS) entry which is preliminary data.</text>
</comment>
<proteinExistence type="predicted"/>
<sequence>MWVGEEEKECGARGQLEEVPGHTPRGHTLPHTSPLLPGLAEASLGVAFSIFARLPKNPACSIGPLFHVERLPDLLARGLPCAPRLVGVGHRYTPAKPSCRNPHLEF</sequence>
<evidence type="ECO:0000256" key="1">
    <source>
        <dbReference type="SAM" id="MobiDB-lite"/>
    </source>
</evidence>
<reference evidence="2 3" key="1">
    <citation type="submission" date="2019-05" db="EMBL/GenBank/DDBJ databases">
        <title>Another draft genome of Portunus trituberculatus and its Hox gene families provides insights of decapod evolution.</title>
        <authorList>
            <person name="Jeong J.-H."/>
            <person name="Song I."/>
            <person name="Kim S."/>
            <person name="Choi T."/>
            <person name="Kim D."/>
            <person name="Ryu S."/>
            <person name="Kim W."/>
        </authorList>
    </citation>
    <scope>NUCLEOTIDE SEQUENCE [LARGE SCALE GENOMIC DNA]</scope>
    <source>
        <tissue evidence="2">Muscle</tissue>
    </source>
</reference>
<feature type="region of interest" description="Disordered" evidence="1">
    <location>
        <begin position="1"/>
        <end position="29"/>
    </location>
</feature>
<dbReference type="AlphaFoldDB" id="A0A5B7D479"/>
<evidence type="ECO:0000313" key="3">
    <source>
        <dbReference type="Proteomes" id="UP000324222"/>
    </source>
</evidence>
<name>A0A5B7D479_PORTR</name>
<protein>
    <submittedName>
        <fullName evidence="2">Uncharacterized protein</fullName>
    </submittedName>
</protein>
<dbReference type="Proteomes" id="UP000324222">
    <property type="component" value="Unassembled WGS sequence"/>
</dbReference>
<feature type="compositionally biased region" description="Basic and acidic residues" evidence="1">
    <location>
        <begin position="9"/>
        <end position="20"/>
    </location>
</feature>
<gene>
    <name evidence="2" type="ORF">E2C01_008535</name>
</gene>
<organism evidence="2 3">
    <name type="scientific">Portunus trituberculatus</name>
    <name type="common">Swimming crab</name>
    <name type="synonym">Neptunus trituberculatus</name>
    <dbReference type="NCBI Taxonomy" id="210409"/>
    <lineage>
        <taxon>Eukaryota</taxon>
        <taxon>Metazoa</taxon>
        <taxon>Ecdysozoa</taxon>
        <taxon>Arthropoda</taxon>
        <taxon>Crustacea</taxon>
        <taxon>Multicrustacea</taxon>
        <taxon>Malacostraca</taxon>
        <taxon>Eumalacostraca</taxon>
        <taxon>Eucarida</taxon>
        <taxon>Decapoda</taxon>
        <taxon>Pleocyemata</taxon>
        <taxon>Brachyura</taxon>
        <taxon>Eubrachyura</taxon>
        <taxon>Portunoidea</taxon>
        <taxon>Portunidae</taxon>
        <taxon>Portuninae</taxon>
        <taxon>Portunus</taxon>
    </lineage>
</organism>